<dbReference type="InterPro" id="IPR036770">
    <property type="entry name" value="Ankyrin_rpt-contain_sf"/>
</dbReference>
<evidence type="ECO:0000313" key="3">
    <source>
        <dbReference type="EMBL" id="EAY08559.1"/>
    </source>
</evidence>
<reference evidence="3" key="1">
    <citation type="submission" date="2006-10" db="EMBL/GenBank/DDBJ databases">
        <authorList>
            <person name="Amadeo P."/>
            <person name="Zhao Q."/>
            <person name="Wortman J."/>
            <person name="Fraser-Liggett C."/>
            <person name="Carlton J."/>
        </authorList>
    </citation>
    <scope>NUCLEOTIDE SEQUENCE</scope>
    <source>
        <strain evidence="3">G3</strain>
    </source>
</reference>
<reference evidence="3" key="2">
    <citation type="journal article" date="2007" name="Science">
        <title>Draft genome sequence of the sexually transmitted pathogen Trichomonas vaginalis.</title>
        <authorList>
            <person name="Carlton J.M."/>
            <person name="Hirt R.P."/>
            <person name="Silva J.C."/>
            <person name="Delcher A.L."/>
            <person name="Schatz M."/>
            <person name="Zhao Q."/>
            <person name="Wortman J.R."/>
            <person name="Bidwell S.L."/>
            <person name="Alsmark U.C.M."/>
            <person name="Besteiro S."/>
            <person name="Sicheritz-Ponten T."/>
            <person name="Noel C.J."/>
            <person name="Dacks J.B."/>
            <person name="Foster P.G."/>
            <person name="Simillion C."/>
            <person name="Van de Peer Y."/>
            <person name="Miranda-Saavedra D."/>
            <person name="Barton G.J."/>
            <person name="Westrop G.D."/>
            <person name="Mueller S."/>
            <person name="Dessi D."/>
            <person name="Fiori P.L."/>
            <person name="Ren Q."/>
            <person name="Paulsen I."/>
            <person name="Zhang H."/>
            <person name="Bastida-Corcuera F.D."/>
            <person name="Simoes-Barbosa A."/>
            <person name="Brown M.T."/>
            <person name="Hayes R.D."/>
            <person name="Mukherjee M."/>
            <person name="Okumura C.Y."/>
            <person name="Schneider R."/>
            <person name="Smith A.J."/>
            <person name="Vanacova S."/>
            <person name="Villalvazo M."/>
            <person name="Haas B.J."/>
            <person name="Pertea M."/>
            <person name="Feldblyum T.V."/>
            <person name="Utterback T.R."/>
            <person name="Shu C.L."/>
            <person name="Osoegawa K."/>
            <person name="de Jong P.J."/>
            <person name="Hrdy I."/>
            <person name="Horvathova L."/>
            <person name="Zubacova Z."/>
            <person name="Dolezal P."/>
            <person name="Malik S.B."/>
            <person name="Logsdon J.M. Jr."/>
            <person name="Henze K."/>
            <person name="Gupta A."/>
            <person name="Wang C.C."/>
            <person name="Dunne R.L."/>
            <person name="Upcroft J.A."/>
            <person name="Upcroft P."/>
            <person name="White O."/>
            <person name="Salzberg S.L."/>
            <person name="Tang P."/>
            <person name="Chiu C.-H."/>
            <person name="Lee Y.-S."/>
            <person name="Embley T.M."/>
            <person name="Coombs G.H."/>
            <person name="Mottram J.C."/>
            <person name="Tachezy J."/>
            <person name="Fraser-Liggett C.M."/>
            <person name="Johnson P.J."/>
        </authorList>
    </citation>
    <scope>NUCLEOTIDE SEQUENCE [LARGE SCALE GENOMIC DNA]</scope>
    <source>
        <strain evidence="3">G3</strain>
    </source>
</reference>
<dbReference type="PANTHER" id="PTHR24182:SF13">
    <property type="entry name" value="LD18443P"/>
    <property type="match status" value="1"/>
</dbReference>
<feature type="repeat" description="ANK" evidence="1">
    <location>
        <begin position="416"/>
        <end position="448"/>
    </location>
</feature>
<feature type="repeat" description="ANK" evidence="1">
    <location>
        <begin position="316"/>
        <end position="348"/>
    </location>
</feature>
<gene>
    <name evidence="3" type="ORF">TVAG_190820</name>
</gene>
<dbReference type="Pfam" id="PF11929">
    <property type="entry name" value="DUF3447"/>
    <property type="match status" value="1"/>
</dbReference>
<dbReference type="OrthoDB" id="194358at2759"/>
<dbReference type="AlphaFoldDB" id="A2EFG5"/>
<keyword evidence="4" id="KW-1185">Reference proteome</keyword>
<dbReference type="Gene3D" id="1.25.40.20">
    <property type="entry name" value="Ankyrin repeat-containing domain"/>
    <property type="match status" value="1"/>
</dbReference>
<dbReference type="eggNOG" id="KOG4177">
    <property type="taxonomic scope" value="Eukaryota"/>
</dbReference>
<feature type="repeat" description="ANK" evidence="1">
    <location>
        <begin position="383"/>
        <end position="415"/>
    </location>
</feature>
<dbReference type="InParanoid" id="A2EFG5"/>
<dbReference type="PROSITE" id="PS50297">
    <property type="entry name" value="ANK_REP_REGION"/>
    <property type="match status" value="4"/>
</dbReference>
<feature type="domain" description="DUF3447" evidence="2">
    <location>
        <begin position="202"/>
        <end position="276"/>
    </location>
</feature>
<evidence type="ECO:0000256" key="1">
    <source>
        <dbReference type="PROSITE-ProRule" id="PRU00023"/>
    </source>
</evidence>
<dbReference type="STRING" id="5722.A2EFG5"/>
<keyword evidence="1" id="KW-0040">ANK repeat</keyword>
<dbReference type="PROSITE" id="PS50088">
    <property type="entry name" value="ANK_REPEAT"/>
    <property type="match status" value="4"/>
</dbReference>
<organism evidence="3 4">
    <name type="scientific">Trichomonas vaginalis (strain ATCC PRA-98 / G3)</name>
    <dbReference type="NCBI Taxonomy" id="412133"/>
    <lineage>
        <taxon>Eukaryota</taxon>
        <taxon>Metamonada</taxon>
        <taxon>Parabasalia</taxon>
        <taxon>Trichomonadida</taxon>
        <taxon>Trichomonadidae</taxon>
        <taxon>Trichomonas</taxon>
    </lineage>
</organism>
<dbReference type="RefSeq" id="XP_001320782.1">
    <property type="nucleotide sequence ID" value="XM_001320747.1"/>
</dbReference>
<dbReference type="SMART" id="SM00248">
    <property type="entry name" value="ANK"/>
    <property type="match status" value="6"/>
</dbReference>
<dbReference type="InterPro" id="IPR020683">
    <property type="entry name" value="DUF3447"/>
</dbReference>
<evidence type="ECO:0000259" key="2">
    <source>
        <dbReference type="Pfam" id="PF11929"/>
    </source>
</evidence>
<proteinExistence type="predicted"/>
<dbReference type="Pfam" id="PF00023">
    <property type="entry name" value="Ank"/>
    <property type="match status" value="1"/>
</dbReference>
<dbReference type="Proteomes" id="UP000001542">
    <property type="component" value="Unassembled WGS sequence"/>
</dbReference>
<dbReference type="SUPFAM" id="SSF140860">
    <property type="entry name" value="Pseudo ankyrin repeat-like"/>
    <property type="match status" value="1"/>
</dbReference>
<evidence type="ECO:0000313" key="4">
    <source>
        <dbReference type="Proteomes" id="UP000001542"/>
    </source>
</evidence>
<dbReference type="SMR" id="A2EFG5"/>
<dbReference type="Pfam" id="PF12796">
    <property type="entry name" value="Ank_2"/>
    <property type="match status" value="1"/>
</dbReference>
<dbReference type="InterPro" id="IPR002110">
    <property type="entry name" value="Ankyrin_rpt"/>
</dbReference>
<dbReference type="KEGG" id="tva:4766464"/>
<feature type="repeat" description="ANK" evidence="1">
    <location>
        <begin position="449"/>
        <end position="481"/>
    </location>
</feature>
<dbReference type="VEuPathDB" id="TrichDB:TVAGG3_0820420"/>
<accession>A2EFG5</accession>
<dbReference type="PANTHER" id="PTHR24182">
    <property type="entry name" value="ANKYRIN REPEAT AND SOCS BOX CONTAINING 4"/>
    <property type="match status" value="1"/>
</dbReference>
<protein>
    <submittedName>
        <fullName evidence="3">Ankyrin repeat protein, putative</fullName>
    </submittedName>
</protein>
<name>A2EFG5_TRIV3</name>
<dbReference type="EMBL" id="DS113375">
    <property type="protein sequence ID" value="EAY08559.1"/>
    <property type="molecule type" value="Genomic_DNA"/>
</dbReference>
<sequence length="496" mass="56809">MATIEGKKLSYNEAVSQYKGYIDTFNSIFKLKTTSKDEIKQIFEQIKTNLIEPKIFTSKLLILSITNLVPYNNRYFKSYWELFKLIYEKYPVKKHYSEIPEFFDYFIYKQYGSVLDQNHEGLFDKCEPNKYLFEIHEKNTIYRAIMDDDIELFITFIEREDFDKQKLLTSEFYPPSNKGYSYLELCCYHGAVGCFKLLRTKFNSEITEDCLNLSFLGANQEIMNECLKFQKPTEESMGMAIMSHNIDFVFYLLNEHGIKIDLSQCSRAYNVEVFLAHLDSTNDINGCFNASPIFNLLPLTEYLFSLGADIDTKGEYDDTALHLSAQYNCAEIAEFLISQGADLNANNRFNQSPIFECCFLDSAETAQVLISHGAKLNLTDNIYGETSLHKAAGSNCVKVAKILLENGENANAKEKHGKTPLHVAAEHNYTEIAELLLSHGADINAKDNEGKTPLKYADENNNETFADFLISHGAELEEGDVRKRRKRSSKSKKCII</sequence>
<dbReference type="PRINTS" id="PR01415">
    <property type="entry name" value="ANKYRIN"/>
</dbReference>
<dbReference type="SUPFAM" id="SSF48403">
    <property type="entry name" value="Ankyrin repeat"/>
    <property type="match status" value="1"/>
</dbReference>
<dbReference type="VEuPathDB" id="TrichDB:TVAG_190820"/>